<sequence length="644" mass="68987">MEFDSGAGTDGTPGAEQRSAPTGRRGRIVMLVCNGVEGDSRVQKTARSAAAAGWEVVLLGRSPDGRPASWRLGGAQVRLLPVPTPLARPPRAARRPLLTRPLAYGPATAPYRAQRVKAWRDELRTRRAALAADRRSAVYAAARLAGPRAAARLAQRWVGFRTRQLDRGTALRGTGSPLDRAAVAVWRRALEERCWRRLWPALYDFELAYGRTVDELRPDLIHAHDFRMLGVGARAKVRAAAAGRAVKLVWDAHEYLPGVRPWQHDVRWLPAHLAHEREYAPCADAAVTVSGTLAALLREAHGLAEEPAVVLNAPEAHAAATGTAATTDTGAPASAAAGRPGPGSPAPSGTGTGSPDGTDGRDGRDAGDGTDGRDAGDGGDGGDGVPSLRALCGIGTGTPLVVYSGAAAPQRGLGTMVEALAELPEVHTALVVPRPSAGYLRELRARAAELGAAERLHVLPYVPYRQVVPFLAEADAGAIPLHHWTNHEIALITKFFEYAHARLPLVVSDVRTMAATTRETGQGEVFRAEDTADYVRAVRAVLAAPERYRAAYERPGLLEQWTWEAQARTLDRIYARLLHQAAPERPDHQEQPEGDGNADLRGGAREDRAATGRPVRGQGTSGDGRGHRRARGRERQRRGGAVPR</sequence>
<keyword evidence="2" id="KW-0328">Glycosyltransferase</keyword>
<evidence type="ECO:0000256" key="2">
    <source>
        <dbReference type="ARBA" id="ARBA00022676"/>
    </source>
</evidence>
<dbReference type="GO" id="GO:0016757">
    <property type="term" value="F:glycosyltransferase activity"/>
    <property type="evidence" value="ECO:0007669"/>
    <property type="project" value="UniProtKB-KW"/>
</dbReference>
<accession>A0A1H9WVQ5</accession>
<feature type="compositionally biased region" description="Basic and acidic residues" evidence="4">
    <location>
        <begin position="582"/>
        <end position="591"/>
    </location>
</feature>
<dbReference type="Proteomes" id="UP000182841">
    <property type="component" value="Unassembled WGS sequence"/>
</dbReference>
<evidence type="ECO:0000313" key="7">
    <source>
        <dbReference type="EMBL" id="SES37899.1"/>
    </source>
</evidence>
<evidence type="ECO:0000259" key="5">
    <source>
        <dbReference type="Pfam" id="PF00534"/>
    </source>
</evidence>
<gene>
    <name evidence="7" type="ORF">SAMN05421870_12155</name>
</gene>
<dbReference type="Gene3D" id="3.40.50.2000">
    <property type="entry name" value="Glycogen Phosphorylase B"/>
    <property type="match status" value="2"/>
</dbReference>
<feature type="compositionally biased region" description="Low complexity" evidence="4">
    <location>
        <begin position="346"/>
        <end position="357"/>
    </location>
</feature>
<feature type="region of interest" description="Disordered" evidence="4">
    <location>
        <begin position="1"/>
        <end position="26"/>
    </location>
</feature>
<feature type="compositionally biased region" description="Basic and acidic residues" evidence="4">
    <location>
        <begin position="358"/>
        <end position="376"/>
    </location>
</feature>
<feature type="compositionally biased region" description="Low complexity" evidence="4">
    <location>
        <begin position="320"/>
        <end position="339"/>
    </location>
</feature>
<dbReference type="AlphaFoldDB" id="A0A1H9WVQ5"/>
<feature type="domain" description="Glycosyltransferase subfamily 4-like N-terminal" evidence="6">
    <location>
        <begin position="181"/>
        <end position="310"/>
    </location>
</feature>
<feature type="region of interest" description="Disordered" evidence="4">
    <location>
        <begin position="320"/>
        <end position="384"/>
    </location>
</feature>
<reference evidence="8" key="1">
    <citation type="submission" date="2016-10" db="EMBL/GenBank/DDBJ databases">
        <authorList>
            <person name="Varghese N."/>
            <person name="Submissions S."/>
        </authorList>
    </citation>
    <scope>NUCLEOTIDE SEQUENCE [LARGE SCALE GENOMIC DNA]</scope>
    <source>
        <strain evidence="8">CGMCC 4.6825</strain>
    </source>
</reference>
<name>A0A1H9WVQ5_9ACTN</name>
<organism evidence="7 8">
    <name type="scientific">Streptomyces qinglanensis</name>
    <dbReference type="NCBI Taxonomy" id="943816"/>
    <lineage>
        <taxon>Bacteria</taxon>
        <taxon>Bacillati</taxon>
        <taxon>Actinomycetota</taxon>
        <taxon>Actinomycetes</taxon>
        <taxon>Kitasatosporales</taxon>
        <taxon>Streptomycetaceae</taxon>
        <taxon>Streptomyces</taxon>
    </lineage>
</organism>
<evidence type="ECO:0000313" key="8">
    <source>
        <dbReference type="Proteomes" id="UP000182841"/>
    </source>
</evidence>
<dbReference type="InterPro" id="IPR028098">
    <property type="entry name" value="Glyco_trans_4-like_N"/>
</dbReference>
<keyword evidence="8" id="KW-1185">Reference proteome</keyword>
<evidence type="ECO:0000259" key="6">
    <source>
        <dbReference type="Pfam" id="PF13439"/>
    </source>
</evidence>
<keyword evidence="3 7" id="KW-0808">Transferase</keyword>
<dbReference type="InterPro" id="IPR001296">
    <property type="entry name" value="Glyco_trans_1"/>
</dbReference>
<dbReference type="Pfam" id="PF13439">
    <property type="entry name" value="Glyco_transf_4"/>
    <property type="match status" value="1"/>
</dbReference>
<dbReference type="RefSeq" id="WP_244905682.1">
    <property type="nucleotide sequence ID" value="NZ_FOGO01000021.1"/>
</dbReference>
<proteinExistence type="predicted"/>
<feature type="domain" description="Glycosyl transferase family 1" evidence="5">
    <location>
        <begin position="395"/>
        <end position="551"/>
    </location>
</feature>
<dbReference type="PANTHER" id="PTHR12526">
    <property type="entry name" value="GLYCOSYLTRANSFERASE"/>
    <property type="match status" value="1"/>
</dbReference>
<evidence type="ECO:0000256" key="3">
    <source>
        <dbReference type="ARBA" id="ARBA00022679"/>
    </source>
</evidence>
<dbReference type="EMBL" id="FOGO01000021">
    <property type="protein sequence ID" value="SES37899.1"/>
    <property type="molecule type" value="Genomic_DNA"/>
</dbReference>
<evidence type="ECO:0000256" key="1">
    <source>
        <dbReference type="ARBA" id="ARBA00021292"/>
    </source>
</evidence>
<dbReference type="SUPFAM" id="SSF53756">
    <property type="entry name" value="UDP-Glycosyltransferase/glycogen phosphorylase"/>
    <property type="match status" value="1"/>
</dbReference>
<feature type="region of interest" description="Disordered" evidence="4">
    <location>
        <begin position="582"/>
        <end position="644"/>
    </location>
</feature>
<evidence type="ECO:0000256" key="4">
    <source>
        <dbReference type="SAM" id="MobiDB-lite"/>
    </source>
</evidence>
<protein>
    <recommendedName>
        <fullName evidence="1">D-inositol 3-phosphate glycosyltransferase</fullName>
    </recommendedName>
</protein>
<dbReference type="Pfam" id="PF00534">
    <property type="entry name" value="Glycos_transf_1"/>
    <property type="match status" value="1"/>
</dbReference>
<feature type="compositionally biased region" description="Basic residues" evidence="4">
    <location>
        <begin position="626"/>
        <end position="638"/>
    </location>
</feature>
<dbReference type="PANTHER" id="PTHR12526:SF600">
    <property type="entry name" value="GLYCOSYL TRANSFERASE GROUP 1"/>
    <property type="match status" value="1"/>
</dbReference>